<evidence type="ECO:0000313" key="16">
    <source>
        <dbReference type="RefSeq" id="XP_022293345.1"/>
    </source>
</evidence>
<dbReference type="PANTHER" id="PTHR43477:SF4">
    <property type="entry name" value="DEHYDROGENASE_REDUCTASE SDR FAMILY MEMBER 6"/>
    <property type="match status" value="1"/>
</dbReference>
<evidence type="ECO:0000256" key="4">
    <source>
        <dbReference type="ARBA" id="ARBA00023027"/>
    </source>
</evidence>
<dbReference type="PRINTS" id="PR00080">
    <property type="entry name" value="SDRFAMILY"/>
</dbReference>
<dbReference type="InterPro" id="IPR020904">
    <property type="entry name" value="Sc_DH/Rdtase_CS"/>
</dbReference>
<evidence type="ECO:0000256" key="1">
    <source>
        <dbReference type="ARBA" id="ARBA00004924"/>
    </source>
</evidence>
<keyword evidence="3" id="KW-0560">Oxidoreductase</keyword>
<comment type="pathway">
    <text evidence="5">Amino-acid metabolism.</text>
</comment>
<dbReference type="AlphaFoldDB" id="A0A8B8AQ85"/>
<sequence>MGRLEGKVAVLTAAGQGIGRASALAFAREGAKVIATDINADLLKKLEADCPGIETRVLDVTKTEDVKAFAATIEKIDILFNVAGYVHHGTILETDENAWDFSFDLNVKSMWRMSTQFLPKMKQQKSGVILNMSSVASSIHGAPNRCVYGSTKAAVIGLSRGIAADFVGDNIRCNSICPGTIDTPSLQGRIEAQPDPTKARKDFETRQKTGRFGTPEEVANMAVYLASDDAVYVTGKEFVIDGGWSI</sequence>
<dbReference type="GO" id="GO:0019290">
    <property type="term" value="P:siderophore biosynthetic process"/>
    <property type="evidence" value="ECO:0007669"/>
    <property type="project" value="TreeGrafter"/>
</dbReference>
<dbReference type="Pfam" id="PF13561">
    <property type="entry name" value="adh_short_C2"/>
    <property type="match status" value="1"/>
</dbReference>
<gene>
    <name evidence="16" type="primary">LOC111103968</name>
</gene>
<comment type="catalytic activity">
    <reaction evidence="14">
        <text>(R)-3-hydroxybutanoate + NAD(+) = acetoacetate + NADH + H(+)</text>
        <dbReference type="Rhea" id="RHEA:20521"/>
        <dbReference type="ChEBI" id="CHEBI:10983"/>
        <dbReference type="ChEBI" id="CHEBI:13705"/>
        <dbReference type="ChEBI" id="CHEBI:15378"/>
        <dbReference type="ChEBI" id="CHEBI:57540"/>
        <dbReference type="ChEBI" id="CHEBI:57945"/>
        <dbReference type="EC" id="1.1.1.30"/>
    </reaction>
</comment>
<dbReference type="PANTHER" id="PTHR43477">
    <property type="entry name" value="DIHYDROANTICAPSIN 7-DEHYDROGENASE"/>
    <property type="match status" value="1"/>
</dbReference>
<evidence type="ECO:0000256" key="14">
    <source>
        <dbReference type="ARBA" id="ARBA00049550"/>
    </source>
</evidence>
<reference evidence="16" key="1">
    <citation type="submission" date="2025-08" db="UniProtKB">
        <authorList>
            <consortium name="RefSeq"/>
        </authorList>
    </citation>
    <scope>IDENTIFICATION</scope>
    <source>
        <tissue evidence="16">Whole sample</tissue>
    </source>
</reference>
<evidence type="ECO:0000256" key="6">
    <source>
        <dbReference type="ARBA" id="ARBA00038956"/>
    </source>
</evidence>
<dbReference type="EC" id="1.1.1.30" evidence="7"/>
<keyword evidence="4" id="KW-0520">NAD</keyword>
<proteinExistence type="inferred from homology"/>
<accession>A0A8B8AQ85</accession>
<evidence type="ECO:0000256" key="7">
    <source>
        <dbReference type="ARBA" id="ARBA00038959"/>
    </source>
</evidence>
<evidence type="ECO:0000256" key="9">
    <source>
        <dbReference type="ARBA" id="ARBA00041727"/>
    </source>
</evidence>
<dbReference type="GO" id="GO:0005737">
    <property type="term" value="C:cytoplasm"/>
    <property type="evidence" value="ECO:0007669"/>
    <property type="project" value="TreeGrafter"/>
</dbReference>
<dbReference type="Proteomes" id="UP000694844">
    <property type="component" value="Chromosome 7"/>
</dbReference>
<name>A0A8B8AQ85_CRAVI</name>
<organism evidence="15 16">
    <name type="scientific">Crassostrea virginica</name>
    <name type="common">Eastern oyster</name>
    <dbReference type="NCBI Taxonomy" id="6565"/>
    <lineage>
        <taxon>Eukaryota</taxon>
        <taxon>Metazoa</taxon>
        <taxon>Spiralia</taxon>
        <taxon>Lophotrochozoa</taxon>
        <taxon>Mollusca</taxon>
        <taxon>Bivalvia</taxon>
        <taxon>Autobranchia</taxon>
        <taxon>Pteriomorphia</taxon>
        <taxon>Ostreida</taxon>
        <taxon>Ostreoidea</taxon>
        <taxon>Ostreidae</taxon>
        <taxon>Crassostrea</taxon>
    </lineage>
</organism>
<evidence type="ECO:0000256" key="2">
    <source>
        <dbReference type="ARBA" id="ARBA00006484"/>
    </source>
</evidence>
<dbReference type="KEGG" id="cvn:111103968"/>
<dbReference type="GO" id="GO:0003858">
    <property type="term" value="F:3-hydroxybutyrate dehydrogenase activity"/>
    <property type="evidence" value="ECO:0007669"/>
    <property type="project" value="UniProtKB-EC"/>
</dbReference>
<dbReference type="CDD" id="cd05368">
    <property type="entry name" value="DHRS6_like_SDR_c"/>
    <property type="match status" value="1"/>
</dbReference>
<evidence type="ECO:0000256" key="12">
    <source>
        <dbReference type="ARBA" id="ARBA00043083"/>
    </source>
</evidence>
<dbReference type="GeneID" id="111103968"/>
<evidence type="ECO:0000256" key="10">
    <source>
        <dbReference type="ARBA" id="ARBA00042309"/>
    </source>
</evidence>
<protein>
    <recommendedName>
        <fullName evidence="8">Dehydrogenase/reductase SDR family member 6</fullName>
        <ecNumber evidence="6">1.1.1.104</ecNumber>
        <ecNumber evidence="7">1.1.1.30</ecNumber>
    </recommendedName>
    <alternativeName>
        <fullName evidence="12">(R)-beta-hydroxybutyrate dehydrogenase</fullName>
    </alternativeName>
    <alternativeName>
        <fullName evidence="10">3-hydroxybutyrate dehydrogenase type 2</fullName>
    </alternativeName>
    <alternativeName>
        <fullName evidence="13">4-oxo-L-proline reductase</fullName>
    </alternativeName>
    <alternativeName>
        <fullName evidence="11">Oxidoreductase UCPA</fullName>
    </alternativeName>
    <alternativeName>
        <fullName evidence="9">Short chain dehydrogenase/reductase family 15C member 1</fullName>
    </alternativeName>
</protein>
<dbReference type="InterPro" id="IPR002347">
    <property type="entry name" value="SDR_fam"/>
</dbReference>
<dbReference type="FunFam" id="3.40.50.720:FF:000084">
    <property type="entry name" value="Short-chain dehydrogenase reductase"/>
    <property type="match status" value="1"/>
</dbReference>
<evidence type="ECO:0000256" key="11">
    <source>
        <dbReference type="ARBA" id="ARBA00042565"/>
    </source>
</evidence>
<dbReference type="InterPro" id="IPR036291">
    <property type="entry name" value="NAD(P)-bd_dom_sf"/>
</dbReference>
<dbReference type="OrthoDB" id="47007at2759"/>
<comment type="similarity">
    <text evidence="2">Belongs to the short-chain dehydrogenases/reductases (SDR) family.</text>
</comment>
<dbReference type="GO" id="GO:0016617">
    <property type="term" value="F:4-oxoproline reductase activity"/>
    <property type="evidence" value="ECO:0007669"/>
    <property type="project" value="UniProtKB-EC"/>
</dbReference>
<dbReference type="EC" id="1.1.1.104" evidence="6"/>
<keyword evidence="15" id="KW-1185">Reference proteome</keyword>
<evidence type="ECO:0000256" key="3">
    <source>
        <dbReference type="ARBA" id="ARBA00023002"/>
    </source>
</evidence>
<comment type="pathway">
    <text evidence="1">Siderophore biosynthesis.</text>
</comment>
<dbReference type="PROSITE" id="PS00061">
    <property type="entry name" value="ADH_SHORT"/>
    <property type="match status" value="1"/>
</dbReference>
<evidence type="ECO:0000313" key="15">
    <source>
        <dbReference type="Proteomes" id="UP000694844"/>
    </source>
</evidence>
<evidence type="ECO:0000256" key="8">
    <source>
        <dbReference type="ARBA" id="ARBA00039194"/>
    </source>
</evidence>
<dbReference type="InterPro" id="IPR051122">
    <property type="entry name" value="SDR_DHRS6-like"/>
</dbReference>
<dbReference type="PRINTS" id="PR00081">
    <property type="entry name" value="GDHRDH"/>
</dbReference>
<evidence type="ECO:0000256" key="13">
    <source>
        <dbReference type="ARBA" id="ARBA00043199"/>
    </source>
</evidence>
<dbReference type="RefSeq" id="XP_022293345.1">
    <property type="nucleotide sequence ID" value="XM_022437637.1"/>
</dbReference>
<dbReference type="Gene3D" id="3.40.50.720">
    <property type="entry name" value="NAD(P)-binding Rossmann-like Domain"/>
    <property type="match status" value="1"/>
</dbReference>
<dbReference type="SUPFAM" id="SSF51735">
    <property type="entry name" value="NAD(P)-binding Rossmann-fold domains"/>
    <property type="match status" value="1"/>
</dbReference>
<evidence type="ECO:0000256" key="5">
    <source>
        <dbReference type="ARBA" id="ARBA00034698"/>
    </source>
</evidence>